<name>A0A084AWE9_STACB</name>
<evidence type="ECO:0008006" key="4">
    <source>
        <dbReference type="Google" id="ProtNLM"/>
    </source>
</evidence>
<evidence type="ECO:0000313" key="2">
    <source>
        <dbReference type="EMBL" id="KEY69628.1"/>
    </source>
</evidence>
<organism evidence="2 3">
    <name type="scientific">Stachybotrys chartarum (strain CBS 109288 / IBT 7711)</name>
    <name type="common">Toxic black mold</name>
    <name type="synonym">Stilbospora chartarum</name>
    <dbReference type="NCBI Taxonomy" id="1280523"/>
    <lineage>
        <taxon>Eukaryota</taxon>
        <taxon>Fungi</taxon>
        <taxon>Dikarya</taxon>
        <taxon>Ascomycota</taxon>
        <taxon>Pezizomycotina</taxon>
        <taxon>Sordariomycetes</taxon>
        <taxon>Hypocreomycetidae</taxon>
        <taxon>Hypocreales</taxon>
        <taxon>Stachybotryaceae</taxon>
        <taxon>Stachybotrys</taxon>
    </lineage>
</organism>
<dbReference type="InterPro" id="IPR051057">
    <property type="entry name" value="PI-PLC_domain"/>
</dbReference>
<dbReference type="PANTHER" id="PTHR13593:SF80">
    <property type="entry name" value="PLC-LIKE PHOSPHODIESTERASE"/>
    <property type="match status" value="1"/>
</dbReference>
<gene>
    <name evidence="2" type="ORF">S7711_07670</name>
</gene>
<keyword evidence="3" id="KW-1185">Reference proteome</keyword>
<keyword evidence="1" id="KW-0732">Signal</keyword>
<dbReference type="GO" id="GO:0008081">
    <property type="term" value="F:phosphoric diester hydrolase activity"/>
    <property type="evidence" value="ECO:0007669"/>
    <property type="project" value="InterPro"/>
</dbReference>
<dbReference type="OrthoDB" id="7984201at2759"/>
<evidence type="ECO:0000313" key="3">
    <source>
        <dbReference type="Proteomes" id="UP000028045"/>
    </source>
</evidence>
<proteinExistence type="predicted"/>
<dbReference type="SUPFAM" id="SSF51695">
    <property type="entry name" value="PLC-like phosphodiesterases"/>
    <property type="match status" value="1"/>
</dbReference>
<protein>
    <recommendedName>
        <fullName evidence="4">Phosphatidylinositol-specific phospholipase C X domain-containing protein</fullName>
    </recommendedName>
</protein>
<reference evidence="2 3" key="1">
    <citation type="journal article" date="2014" name="BMC Genomics">
        <title>Comparative genome sequencing reveals chemotype-specific gene clusters in the toxigenic black mold Stachybotrys.</title>
        <authorList>
            <person name="Semeiks J."/>
            <person name="Borek D."/>
            <person name="Otwinowski Z."/>
            <person name="Grishin N.V."/>
        </authorList>
    </citation>
    <scope>NUCLEOTIDE SEQUENCE [LARGE SCALE GENOMIC DNA]</scope>
    <source>
        <strain evidence="3">CBS 109288 / IBT 7711</strain>
    </source>
</reference>
<dbReference type="Gene3D" id="3.20.20.190">
    <property type="entry name" value="Phosphatidylinositol (PI) phosphodiesterase"/>
    <property type="match status" value="1"/>
</dbReference>
<dbReference type="PANTHER" id="PTHR13593">
    <property type="match status" value="1"/>
</dbReference>
<evidence type="ECO:0000256" key="1">
    <source>
        <dbReference type="SAM" id="SignalP"/>
    </source>
</evidence>
<accession>A0A084AWE9</accession>
<feature type="chain" id="PRO_5001771243" description="Phosphatidylinositol-specific phospholipase C X domain-containing protein" evidence="1">
    <location>
        <begin position="25"/>
        <end position="378"/>
    </location>
</feature>
<dbReference type="GO" id="GO:0006629">
    <property type="term" value="P:lipid metabolic process"/>
    <property type="evidence" value="ECO:0007669"/>
    <property type="project" value="InterPro"/>
</dbReference>
<dbReference type="Pfam" id="PF26146">
    <property type="entry name" value="PI-PLC_X"/>
    <property type="match status" value="1"/>
</dbReference>
<dbReference type="HOGENOM" id="CLU_037358_1_0_1"/>
<dbReference type="InterPro" id="IPR017946">
    <property type="entry name" value="PLC-like_Pdiesterase_TIM-brl"/>
</dbReference>
<feature type="signal peptide" evidence="1">
    <location>
        <begin position="1"/>
        <end position="24"/>
    </location>
</feature>
<sequence>MPSISSSFAATCLAVLLLVGDVHAAPQAVATPVPSLTPGGGSSGNAAATACNNSPELCSRRYNDMLHFGAHNSAFLRDASTDYSLFGNQYLNATVGLDAGLRLLQAQVHSEDGALRLCHSSCSLMDAGLLQDWLALIRAWMDGNPADVVTILLVNADDRPADEFGAAFQAAGLSRYGYTPPAASATADWPTLQTMIDQGTRLVSFVTNTQPSAAHPYILNEFDYVFETAFEVTELTGFNCTLDRPSTAGGSASAAVAANYLGLVNHFKYEVLIAGIMAPDEATLGVVNSPEAAVAGNMGLHLQRCGAEWARTPSFVLVDFWDEASPIAAVDQLNNLASVTGRRQSEAVVVAGAVAAVDVRNLGHGALLAFLVGVLLLV</sequence>
<dbReference type="EMBL" id="KL648519">
    <property type="protein sequence ID" value="KEY69628.1"/>
    <property type="molecule type" value="Genomic_DNA"/>
</dbReference>
<dbReference type="AlphaFoldDB" id="A0A084AWE9"/>
<dbReference type="Proteomes" id="UP000028045">
    <property type="component" value="Unassembled WGS sequence"/>
</dbReference>